<name>A0A426ZTH6_ENSVE</name>
<proteinExistence type="predicted"/>
<gene>
    <name evidence="2" type="ORF">B296_00015511</name>
</gene>
<evidence type="ECO:0000313" key="3">
    <source>
        <dbReference type="Proteomes" id="UP000287651"/>
    </source>
</evidence>
<comment type="caution">
    <text evidence="2">The sequence shown here is derived from an EMBL/GenBank/DDBJ whole genome shotgun (WGS) entry which is preliminary data.</text>
</comment>
<organism evidence="2 3">
    <name type="scientific">Ensete ventricosum</name>
    <name type="common">Abyssinian banana</name>
    <name type="synonym">Musa ensete</name>
    <dbReference type="NCBI Taxonomy" id="4639"/>
    <lineage>
        <taxon>Eukaryota</taxon>
        <taxon>Viridiplantae</taxon>
        <taxon>Streptophyta</taxon>
        <taxon>Embryophyta</taxon>
        <taxon>Tracheophyta</taxon>
        <taxon>Spermatophyta</taxon>
        <taxon>Magnoliopsida</taxon>
        <taxon>Liliopsida</taxon>
        <taxon>Zingiberales</taxon>
        <taxon>Musaceae</taxon>
        <taxon>Ensete</taxon>
    </lineage>
</organism>
<dbReference type="EMBL" id="AMZH03005135">
    <property type="protein sequence ID" value="RRT67164.1"/>
    <property type="molecule type" value="Genomic_DNA"/>
</dbReference>
<reference evidence="2 3" key="1">
    <citation type="journal article" date="2014" name="Agronomy (Basel)">
        <title>A Draft Genome Sequence for Ensete ventricosum, the Drought-Tolerant Tree Against Hunger.</title>
        <authorList>
            <person name="Harrison J."/>
            <person name="Moore K.A."/>
            <person name="Paszkiewicz K."/>
            <person name="Jones T."/>
            <person name="Grant M."/>
            <person name="Ambacheew D."/>
            <person name="Muzemil S."/>
            <person name="Studholme D.J."/>
        </authorList>
    </citation>
    <scope>NUCLEOTIDE SEQUENCE [LARGE SCALE GENOMIC DNA]</scope>
</reference>
<protein>
    <submittedName>
        <fullName evidence="2">Uncharacterized protein</fullName>
    </submittedName>
</protein>
<accession>A0A426ZTH6</accession>
<sequence>MLCPGVTQEWVDDGELLRERTKNQRWQRPYEVLAEATHGEVRESIGHKRGRGGGEYRGKLHVPRQGGRTEAKKLYKTGVDGLLIKIAESEGLRVDARVLDQEIK</sequence>
<feature type="compositionally biased region" description="Basic and acidic residues" evidence="1">
    <location>
        <begin position="39"/>
        <end position="58"/>
    </location>
</feature>
<dbReference type="AlphaFoldDB" id="A0A426ZTH6"/>
<dbReference type="Proteomes" id="UP000287651">
    <property type="component" value="Unassembled WGS sequence"/>
</dbReference>
<feature type="region of interest" description="Disordered" evidence="1">
    <location>
        <begin position="39"/>
        <end position="63"/>
    </location>
</feature>
<evidence type="ECO:0000313" key="2">
    <source>
        <dbReference type="EMBL" id="RRT67164.1"/>
    </source>
</evidence>
<evidence type="ECO:0000256" key="1">
    <source>
        <dbReference type="SAM" id="MobiDB-lite"/>
    </source>
</evidence>